<sequence length="134" mass="14761">MADAQRDLLVRHIRLLRDCVALSKRRWDFVIQAAAVLPAEMHLLCAFGGGHHDARGAIRLVTSTFDRHVSDHCASVWSDTCEVIEVSSRVAQLRRSFVEAAPVRAGLVSNVCDWPYSSAHMDTAQSDDMGVAMA</sequence>
<dbReference type="Gene3D" id="3.30.70.1290">
    <property type="entry name" value="Transposase IS200-like"/>
    <property type="match status" value="1"/>
</dbReference>
<dbReference type="GO" id="GO:0004803">
    <property type="term" value="F:transposase activity"/>
    <property type="evidence" value="ECO:0007669"/>
    <property type="project" value="InterPro"/>
</dbReference>
<accession>M9RRJ2</accession>
<dbReference type="GO" id="GO:0006313">
    <property type="term" value="P:DNA transposition"/>
    <property type="evidence" value="ECO:0007669"/>
    <property type="project" value="InterPro"/>
</dbReference>
<evidence type="ECO:0000313" key="2">
    <source>
        <dbReference type="Proteomes" id="UP000004688"/>
    </source>
</evidence>
<dbReference type="KEGG" id="oar:OA238_c30540"/>
<keyword evidence="2" id="KW-1185">Reference proteome</keyword>
<dbReference type="Proteomes" id="UP000004688">
    <property type="component" value="Chromosome"/>
</dbReference>
<dbReference type="STRING" id="391616.OA238_c30540"/>
<evidence type="ECO:0008006" key="3">
    <source>
        <dbReference type="Google" id="ProtNLM"/>
    </source>
</evidence>
<organism evidence="1 2">
    <name type="scientific">Octadecabacter arcticus 238</name>
    <dbReference type="NCBI Taxonomy" id="391616"/>
    <lineage>
        <taxon>Bacteria</taxon>
        <taxon>Pseudomonadati</taxon>
        <taxon>Pseudomonadota</taxon>
        <taxon>Alphaproteobacteria</taxon>
        <taxon>Rhodobacterales</taxon>
        <taxon>Roseobacteraceae</taxon>
        <taxon>Octadecabacter</taxon>
    </lineage>
</organism>
<name>M9RRJ2_9RHOB</name>
<reference evidence="1 2" key="1">
    <citation type="journal article" date="2013" name="PLoS ONE">
        <title>Poles Apart: Arctic and Antarctic Octadecabacter strains Share High Genome Plasticity and a New Type of Xanthorhodopsin.</title>
        <authorList>
            <person name="Vollmers J."/>
            <person name="Voget S."/>
            <person name="Dietrich S."/>
            <person name="Gollnow K."/>
            <person name="Smits M."/>
            <person name="Meyer K."/>
            <person name="Brinkhoff T."/>
            <person name="Simon M."/>
            <person name="Daniel R."/>
        </authorList>
    </citation>
    <scope>NUCLEOTIDE SEQUENCE [LARGE SCALE GENOMIC DNA]</scope>
    <source>
        <strain evidence="1 2">238</strain>
    </source>
</reference>
<dbReference type="EMBL" id="CP003742">
    <property type="protein sequence ID" value="AGI73061.1"/>
    <property type="molecule type" value="Genomic_DNA"/>
</dbReference>
<dbReference type="AlphaFoldDB" id="M9RRJ2"/>
<protein>
    <recommendedName>
        <fullName evidence="3">Transposase IS200-like domain-containing protein</fullName>
    </recommendedName>
</protein>
<dbReference type="GO" id="GO:0003677">
    <property type="term" value="F:DNA binding"/>
    <property type="evidence" value="ECO:0007669"/>
    <property type="project" value="InterPro"/>
</dbReference>
<dbReference type="HOGENOM" id="CLU_1894081_0_0_5"/>
<dbReference type="InterPro" id="IPR036515">
    <property type="entry name" value="Transposase_17_sf"/>
</dbReference>
<proteinExistence type="predicted"/>
<gene>
    <name evidence="1" type="ORF">OA238_c30540</name>
</gene>
<evidence type="ECO:0000313" key="1">
    <source>
        <dbReference type="EMBL" id="AGI73061.1"/>
    </source>
</evidence>